<dbReference type="RefSeq" id="XP_027705766.1">
    <property type="nucleotide sequence ID" value="XM_027849965.1"/>
</dbReference>
<dbReference type="GeneTree" id="ENSGT00940000164879"/>
<evidence type="ECO:0000256" key="17">
    <source>
        <dbReference type="ARBA" id="ARBA00043030"/>
    </source>
</evidence>
<dbReference type="PANTHER" id="PTHR43028:SF2">
    <property type="entry name" value="INOSITOL MONOPHOSPHATASE DOMAIN CONTAINING 1"/>
    <property type="match status" value="1"/>
</dbReference>
<evidence type="ECO:0000256" key="5">
    <source>
        <dbReference type="ARBA" id="ARBA00012633"/>
    </source>
</evidence>
<evidence type="ECO:0000256" key="19">
    <source>
        <dbReference type="PIRSR" id="PIRSR600760-2"/>
    </source>
</evidence>
<dbReference type="GO" id="GO:0046854">
    <property type="term" value="P:phosphatidylinositol phosphate biosynthetic process"/>
    <property type="evidence" value="ECO:0007669"/>
    <property type="project" value="InterPro"/>
</dbReference>
<dbReference type="PANTHER" id="PTHR43028">
    <property type="entry name" value="3'(2'),5'-BISPHOSPHATE NUCLEOTIDASE 1"/>
    <property type="match status" value="1"/>
</dbReference>
<evidence type="ECO:0000256" key="9">
    <source>
        <dbReference type="ARBA" id="ARBA00022842"/>
    </source>
</evidence>
<dbReference type="STRING" id="29139.ENSVURP00010019529"/>
<feature type="binding site" evidence="19">
    <location>
        <position position="282"/>
    </location>
    <ligand>
        <name>Mg(2+)</name>
        <dbReference type="ChEBI" id="CHEBI:18420"/>
        <label>1</label>
        <note>catalytic</note>
    </ligand>
</feature>
<evidence type="ECO:0000256" key="18">
    <source>
        <dbReference type="ARBA" id="ARBA00046205"/>
    </source>
</evidence>
<dbReference type="Proteomes" id="UP000314987">
    <property type="component" value="Unassembled WGS sequence"/>
</dbReference>
<comment type="catalytic activity">
    <reaction evidence="1">
        <text>adenosine 3',5'-bisphosphate + H2O = AMP + phosphate</text>
        <dbReference type="Rhea" id="RHEA:10040"/>
        <dbReference type="ChEBI" id="CHEBI:15377"/>
        <dbReference type="ChEBI" id="CHEBI:43474"/>
        <dbReference type="ChEBI" id="CHEBI:58343"/>
        <dbReference type="ChEBI" id="CHEBI:456215"/>
        <dbReference type="EC" id="3.1.3.7"/>
    </reaction>
</comment>
<gene>
    <name evidence="20" type="primary">LOC114034319</name>
</gene>
<evidence type="ECO:0000313" key="21">
    <source>
        <dbReference type="Proteomes" id="UP000314987"/>
    </source>
</evidence>
<keyword evidence="11" id="KW-0472">Membrane</keyword>
<dbReference type="GO" id="GO:0008254">
    <property type="term" value="F:3'-nucleotidase activity"/>
    <property type="evidence" value="ECO:0007669"/>
    <property type="project" value="TreeGrafter"/>
</dbReference>
<evidence type="ECO:0000256" key="15">
    <source>
        <dbReference type="ARBA" id="ARBA00042119"/>
    </source>
</evidence>
<dbReference type="InterPro" id="IPR020550">
    <property type="entry name" value="Inositol_monophosphatase_CS"/>
</dbReference>
<evidence type="ECO:0000256" key="4">
    <source>
        <dbReference type="ARBA" id="ARBA00009759"/>
    </source>
</evidence>
<evidence type="ECO:0000256" key="6">
    <source>
        <dbReference type="ARBA" id="ARBA00022692"/>
    </source>
</evidence>
<dbReference type="PROSITE" id="PS00630">
    <property type="entry name" value="IMP_2"/>
    <property type="match status" value="1"/>
</dbReference>
<evidence type="ECO:0000256" key="13">
    <source>
        <dbReference type="ARBA" id="ARBA00039400"/>
    </source>
</evidence>
<organism evidence="20 21">
    <name type="scientific">Vombatus ursinus</name>
    <name type="common">Common wombat</name>
    <dbReference type="NCBI Taxonomy" id="29139"/>
    <lineage>
        <taxon>Eukaryota</taxon>
        <taxon>Metazoa</taxon>
        <taxon>Chordata</taxon>
        <taxon>Craniata</taxon>
        <taxon>Vertebrata</taxon>
        <taxon>Euteleostomi</taxon>
        <taxon>Mammalia</taxon>
        <taxon>Metatheria</taxon>
        <taxon>Diprotodontia</taxon>
        <taxon>Vombatidae</taxon>
        <taxon>Vombatus</taxon>
    </lineage>
</organism>
<comment type="function">
    <text evidence="18">Exhibits 3'-nucleotidase activity toward adenosine 3',5'-bisphosphate (PAP), namely hydrolyzes adenosine 3',5'-bisphosphate into adenosine 5'-monophosphate (AMP) and a phosphate. May play a role in the formation of skeletal elements derived through endochondral ossification, possibly by clearing adenosine 3',5'-bisphosphate produced by Golgi sulfotransferases during glycosaminoglycan sulfation. Has no activity toward 3'-phosphoadenosine 5'-phosphosulfate (PAPS) or inositol phosphate (IP) substrates including I(1)P, I(1,4)P2, I(1,3,4)P3, I(1,4,5)P3 and I(1,3,4,5)P4.</text>
</comment>
<protein>
    <recommendedName>
        <fullName evidence="13">Golgi-resident adenosine 3',5'-bisphosphate 3'-phosphatase</fullName>
        <ecNumber evidence="5">3.1.3.7</ecNumber>
    </recommendedName>
    <alternativeName>
        <fullName evidence="17">3'(2'), 5'-bisphosphate nucleotidase 2</fullName>
    </alternativeName>
    <alternativeName>
        <fullName evidence="16">Inositol monophosphatase domain-containing protein 1</fullName>
    </alternativeName>
    <alternativeName>
        <fullName evidence="15">Myo-inositol monophosphatase A3</fullName>
    </alternativeName>
    <alternativeName>
        <fullName evidence="14">Phosphoadenosine phosphate 3'-nucleotidase</fullName>
    </alternativeName>
</protein>
<keyword evidence="9 19" id="KW-0460">Magnesium</keyword>
<comment type="pathway">
    <text evidence="3">Sulfur metabolism.</text>
</comment>
<dbReference type="Ensembl" id="ENSVURT00010022223.1">
    <property type="protein sequence ID" value="ENSVURP00010019529.1"/>
    <property type="gene ID" value="ENSVURG00010014893.1"/>
</dbReference>
<evidence type="ECO:0000256" key="7">
    <source>
        <dbReference type="ARBA" id="ARBA00022723"/>
    </source>
</evidence>
<dbReference type="OMA" id="QPDQADA"/>
<keyword evidence="6" id="KW-0812">Transmembrane</keyword>
<dbReference type="Pfam" id="PF00459">
    <property type="entry name" value="Inositol_P"/>
    <property type="match status" value="1"/>
</dbReference>
<comment type="subcellular location">
    <subcellularLocation>
        <location evidence="12">Golgi apparatus</location>
        <location evidence="12">trans-Golgi network membrane</location>
        <topology evidence="12">Single-pass type II membrane protein</topology>
    </subcellularLocation>
</comment>
<dbReference type="GO" id="GO:0046872">
    <property type="term" value="F:metal ion binding"/>
    <property type="evidence" value="ECO:0007669"/>
    <property type="project" value="UniProtKB-KW"/>
</dbReference>
<comment type="similarity">
    <text evidence="4">Belongs to the inositol monophosphatase superfamily.</text>
</comment>
<dbReference type="GO" id="GO:0005794">
    <property type="term" value="C:Golgi apparatus"/>
    <property type="evidence" value="ECO:0007669"/>
    <property type="project" value="UniProtKB-SubCell"/>
</dbReference>
<reference evidence="20" key="2">
    <citation type="submission" date="2025-08" db="UniProtKB">
        <authorList>
            <consortium name="Ensembl"/>
        </authorList>
    </citation>
    <scope>IDENTIFICATION</scope>
</reference>
<dbReference type="SUPFAM" id="SSF56655">
    <property type="entry name" value="Carbohydrate phosphatase"/>
    <property type="match status" value="1"/>
</dbReference>
<dbReference type="InterPro" id="IPR000760">
    <property type="entry name" value="Inositol_monophosphatase-like"/>
</dbReference>
<evidence type="ECO:0000256" key="8">
    <source>
        <dbReference type="ARBA" id="ARBA00022801"/>
    </source>
</evidence>
<dbReference type="Gene3D" id="3.40.190.80">
    <property type="match status" value="1"/>
</dbReference>
<evidence type="ECO:0000256" key="2">
    <source>
        <dbReference type="ARBA" id="ARBA00001946"/>
    </source>
</evidence>
<dbReference type="EC" id="3.1.3.7" evidence="5"/>
<evidence type="ECO:0000256" key="12">
    <source>
        <dbReference type="ARBA" id="ARBA00037848"/>
    </source>
</evidence>
<reference evidence="21" key="1">
    <citation type="submission" date="2018-12" db="EMBL/GenBank/DDBJ databases">
        <authorList>
            <person name="Yazar S."/>
        </authorList>
    </citation>
    <scope>NUCLEOTIDE SEQUENCE [LARGE SCALE GENOMIC DNA]</scope>
</reference>
<name>A0A4X2L456_VOMUR</name>
<comment type="cofactor">
    <cofactor evidence="2 19">
        <name>Mg(2+)</name>
        <dbReference type="ChEBI" id="CHEBI:18420"/>
    </cofactor>
</comment>
<keyword evidence="8" id="KW-0378">Hydrolase</keyword>
<evidence type="ECO:0000256" key="14">
    <source>
        <dbReference type="ARBA" id="ARBA00042064"/>
    </source>
</evidence>
<evidence type="ECO:0000256" key="3">
    <source>
        <dbReference type="ARBA" id="ARBA00004678"/>
    </source>
</evidence>
<proteinExistence type="inferred from homology"/>
<dbReference type="FunFam" id="3.30.540.10:FF:000012">
    <property type="entry name" value="Blast:Putative inositol monophosphatase 3"/>
    <property type="match status" value="1"/>
</dbReference>
<keyword evidence="10" id="KW-1133">Transmembrane helix</keyword>
<dbReference type="AlphaFoldDB" id="A0A4X2L456"/>
<dbReference type="FunFam" id="3.40.190.80:FF:000007">
    <property type="entry name" value="Blast:Putative inositol monophosphatase 3"/>
    <property type="match status" value="1"/>
</dbReference>
<evidence type="ECO:0000256" key="1">
    <source>
        <dbReference type="ARBA" id="ARBA00001625"/>
    </source>
</evidence>
<evidence type="ECO:0000256" key="10">
    <source>
        <dbReference type="ARBA" id="ARBA00022989"/>
    </source>
</evidence>
<feature type="binding site" evidence="19">
    <location>
        <position position="155"/>
    </location>
    <ligand>
        <name>Mg(2+)</name>
        <dbReference type="ChEBI" id="CHEBI:18420"/>
        <label>1</label>
        <note>catalytic</note>
    </ligand>
</feature>
<dbReference type="GeneID" id="114034319"/>
<evidence type="ECO:0000313" key="20">
    <source>
        <dbReference type="Ensembl" id="ENSVURP00010019529.1"/>
    </source>
</evidence>
<feature type="binding site" evidence="19">
    <location>
        <position position="114"/>
    </location>
    <ligand>
        <name>Mg(2+)</name>
        <dbReference type="ChEBI" id="CHEBI:18420"/>
        <label>1</label>
        <note>catalytic</note>
    </ligand>
</feature>
<dbReference type="Gene3D" id="3.30.540.10">
    <property type="entry name" value="Fructose-1,6-Bisphosphatase, subunit A, domain 1"/>
    <property type="match status" value="1"/>
</dbReference>
<sequence length="353" mass="37893">MAALGRRLPRPALALLVLLLAACGFLVLPSLLGAAGGGQRLDLRELLALSVAAAEAGGRRVRAVHEAGPDLQQRSKGQTQEGAEELLTAGDLQSHRCMASLWASTFPGIRVISEEHDEAALDLSEPWDGKIPLEIQEMVPSGQTVSMESVTVWIDPLDATQEYTEGLLSYVTTMVCVAVDGKPVIGVIHKPFTGFTAWALVGHGANVSARESYDERSPRLIVSRSHAGTVRTFSQKAFGINVNIIPAGGAGYKVLSLLNLNKAEQPDQADAYLHITFIKKWDICAGNAVLSALGGHMTTLDGKDIDYLDSPGNKEGLIASVGLDHQELVKKVNGLEEQRLTFPAHMRRYCDAL</sequence>
<dbReference type="GO" id="GO:0008441">
    <property type="term" value="F:3'(2'),5'-bisphosphate nucleotidase activity"/>
    <property type="evidence" value="ECO:0007669"/>
    <property type="project" value="UniProtKB-EC"/>
</dbReference>
<dbReference type="PROSITE" id="PS51257">
    <property type="entry name" value="PROKAR_LIPOPROTEIN"/>
    <property type="match status" value="1"/>
</dbReference>
<keyword evidence="7 19" id="KW-0479">Metal-binding</keyword>
<evidence type="ECO:0000256" key="16">
    <source>
        <dbReference type="ARBA" id="ARBA00042166"/>
    </source>
</evidence>
<dbReference type="CDD" id="cd01640">
    <property type="entry name" value="IPPase"/>
    <property type="match status" value="1"/>
</dbReference>
<reference evidence="20" key="3">
    <citation type="submission" date="2025-09" db="UniProtKB">
        <authorList>
            <consortium name="Ensembl"/>
        </authorList>
    </citation>
    <scope>IDENTIFICATION</scope>
</reference>
<dbReference type="InterPro" id="IPR050725">
    <property type="entry name" value="CysQ/Inositol_MonoPase"/>
</dbReference>
<feature type="binding site" evidence="19">
    <location>
        <position position="158"/>
    </location>
    <ligand>
        <name>Mg(2+)</name>
        <dbReference type="ChEBI" id="CHEBI:18420"/>
        <label>1</label>
        <note>catalytic</note>
    </ligand>
</feature>
<feature type="binding site" evidence="19">
    <location>
        <position position="157"/>
    </location>
    <ligand>
        <name>Mg(2+)</name>
        <dbReference type="ChEBI" id="CHEBI:18420"/>
        <label>1</label>
        <note>catalytic</note>
    </ligand>
</feature>
<evidence type="ECO:0000256" key="11">
    <source>
        <dbReference type="ARBA" id="ARBA00023136"/>
    </source>
</evidence>
<accession>A0A4X2L456</accession>
<keyword evidence="21" id="KW-1185">Reference proteome</keyword>
<dbReference type="OrthoDB" id="74460at2759"/>